<dbReference type="OrthoDB" id="10044490at2759"/>
<evidence type="ECO:0000259" key="3">
    <source>
        <dbReference type="PROSITE" id="PS50001"/>
    </source>
</evidence>
<organism evidence="4 5">
    <name type="scientific">Brassicogethes aeneus</name>
    <name type="common">Rape pollen beetle</name>
    <name type="synonym">Meligethes aeneus</name>
    <dbReference type="NCBI Taxonomy" id="1431903"/>
    <lineage>
        <taxon>Eukaryota</taxon>
        <taxon>Metazoa</taxon>
        <taxon>Ecdysozoa</taxon>
        <taxon>Arthropoda</taxon>
        <taxon>Hexapoda</taxon>
        <taxon>Insecta</taxon>
        <taxon>Pterygota</taxon>
        <taxon>Neoptera</taxon>
        <taxon>Endopterygota</taxon>
        <taxon>Coleoptera</taxon>
        <taxon>Polyphaga</taxon>
        <taxon>Cucujiformia</taxon>
        <taxon>Nitidulidae</taxon>
        <taxon>Meligethinae</taxon>
        <taxon>Brassicogethes</taxon>
    </lineage>
</organism>
<reference evidence="4" key="1">
    <citation type="submission" date="2021-12" db="EMBL/GenBank/DDBJ databases">
        <authorList>
            <person name="King R."/>
        </authorList>
    </citation>
    <scope>NUCLEOTIDE SEQUENCE</scope>
</reference>
<dbReference type="EMBL" id="OV121137">
    <property type="protein sequence ID" value="CAH0558791.1"/>
    <property type="molecule type" value="Genomic_DNA"/>
</dbReference>
<feature type="domain" description="SH2" evidence="3">
    <location>
        <begin position="459"/>
        <end position="558"/>
    </location>
</feature>
<sequence length="564" mass="65598">MSLDEIKSFSNYELINFFKKNNLKKWVPFLEENNLDGKQLMNASEYEIKIWSNERTKDLWNTILKIKSNPSSFNHTLNQTKVSRTSSFSQKNFLKLEGLIGNLNNINKSHYSNEEDERYLEPIGGDPKGKNSKIPIPQKFNNQKPFVIPEIPKLPRRQQPTYEIEESYEDIDDIQGRTRKTYIGNPKVNPKPLSSNSERQHKTYVNQSPNFRRNEKTENMNLTQRSPNVSKEDTYECIDEMSPKPNGMRGRKLPPIPTENPKQISIKHKHLPPTPDNDIYECEIEWEPEVPRNPIVNLPKLPLDLKHQIHSYNKTSLNSILNRPLPQIPDQSYVTLTQRPNGPLDVGDSSSSQFYLNMSPNKGKGRPPLPIPSEEEEDFEKYINKSTVTCRARPFSPGEYINHTGADDYLEMHNPNANTRKQTSYDQHFPSNLSDLASFKSNTSSEDDCFLKDNLNNEPFYRNTDRKGAKLLLRDLDDGVFLFRHSENPRFFLTLTIKYNKQFFNIGIIKIGNKIRCDSLMEELTPEFSNLTDFISYFQKEPITIRNNKEYSIYLNPILPMSKF</sequence>
<feature type="region of interest" description="Disordered" evidence="2">
    <location>
        <begin position="337"/>
        <end position="376"/>
    </location>
</feature>
<gene>
    <name evidence="4" type="ORF">MELIAE_LOCUS9039</name>
</gene>
<keyword evidence="1" id="KW-0727">SH2 domain</keyword>
<dbReference type="InterPro" id="IPR036860">
    <property type="entry name" value="SH2_dom_sf"/>
</dbReference>
<dbReference type="Proteomes" id="UP001154078">
    <property type="component" value="Chromosome 6"/>
</dbReference>
<dbReference type="PROSITE" id="PS50001">
    <property type="entry name" value="SH2"/>
    <property type="match status" value="1"/>
</dbReference>
<dbReference type="Gene3D" id="3.30.505.10">
    <property type="entry name" value="SH2 domain"/>
    <property type="match status" value="1"/>
</dbReference>
<dbReference type="InterPro" id="IPR000980">
    <property type="entry name" value="SH2"/>
</dbReference>
<feature type="compositionally biased region" description="Polar residues" evidence="2">
    <location>
        <begin position="348"/>
        <end position="360"/>
    </location>
</feature>
<proteinExistence type="predicted"/>
<evidence type="ECO:0000256" key="2">
    <source>
        <dbReference type="SAM" id="MobiDB-lite"/>
    </source>
</evidence>
<dbReference type="AlphaFoldDB" id="A0A9P0B9S5"/>
<feature type="region of interest" description="Disordered" evidence="2">
    <location>
        <begin position="240"/>
        <end position="275"/>
    </location>
</feature>
<evidence type="ECO:0000256" key="1">
    <source>
        <dbReference type="PROSITE-ProRule" id="PRU00191"/>
    </source>
</evidence>
<dbReference type="CDD" id="cd00173">
    <property type="entry name" value="SH2"/>
    <property type="match status" value="1"/>
</dbReference>
<keyword evidence="5" id="KW-1185">Reference proteome</keyword>
<dbReference type="Gene3D" id="1.10.150.50">
    <property type="entry name" value="Transcription Factor, Ets-1"/>
    <property type="match status" value="1"/>
</dbReference>
<name>A0A9P0B9S5_BRAAE</name>
<accession>A0A9P0B9S5</accession>
<dbReference type="SMART" id="SM00252">
    <property type="entry name" value="SH2"/>
    <property type="match status" value="1"/>
</dbReference>
<protein>
    <recommendedName>
        <fullName evidence="3">SH2 domain-containing protein</fullName>
    </recommendedName>
</protein>
<dbReference type="SUPFAM" id="SSF55550">
    <property type="entry name" value="SH2 domain"/>
    <property type="match status" value="1"/>
</dbReference>
<evidence type="ECO:0000313" key="5">
    <source>
        <dbReference type="Proteomes" id="UP001154078"/>
    </source>
</evidence>
<evidence type="ECO:0000313" key="4">
    <source>
        <dbReference type="EMBL" id="CAH0558791.1"/>
    </source>
</evidence>
<dbReference type="InterPro" id="IPR013761">
    <property type="entry name" value="SAM/pointed_sf"/>
</dbReference>